<comment type="caution">
    <text evidence="1">The sequence shown here is derived from an EMBL/GenBank/DDBJ whole genome shotgun (WGS) entry which is preliminary data.</text>
</comment>
<dbReference type="EMBL" id="QXGH01000014">
    <property type="protein sequence ID" value="RHW27234.1"/>
    <property type="molecule type" value="Genomic_DNA"/>
</dbReference>
<keyword evidence="2" id="KW-1185">Reference proteome</keyword>
<name>A0A417Y3Y0_9ACTN</name>
<accession>A0A417Y3Y0</accession>
<dbReference type="Proteomes" id="UP000283644">
    <property type="component" value="Unassembled WGS sequence"/>
</dbReference>
<protein>
    <submittedName>
        <fullName evidence="1">Uncharacterized protein</fullName>
    </submittedName>
</protein>
<sequence length="168" mass="17349">MGRGDSFSREACVKSSFPARSAIGSAALLLAGLLSGCNAHQDRVLAVELASDPAPPQPSPPAGTPAAKGREVRAVAAVRSWIAARNEGLATGDRPILRALAGEECRSCARFIGGARWTILGARVIQHTVDSATVAAAVAVRGRGPLALEFEVTRVAEASIVTQIATRQ</sequence>
<proteinExistence type="predicted"/>
<dbReference type="AlphaFoldDB" id="A0A417Y3Y0"/>
<gene>
    <name evidence="1" type="ORF">D0Z08_11305</name>
</gene>
<reference evidence="1 2" key="1">
    <citation type="submission" date="2018-09" db="EMBL/GenBank/DDBJ databases">
        <title>Genome sequencing of Nocardioides immobilis CCTCC AB 2017083 for comparison to Nocardioides silvaticus.</title>
        <authorList>
            <person name="Li C."/>
            <person name="Wang G."/>
        </authorList>
    </citation>
    <scope>NUCLEOTIDE SEQUENCE [LARGE SCALE GENOMIC DNA]</scope>
    <source>
        <strain evidence="1 2">CCTCC AB 2017083</strain>
    </source>
</reference>
<evidence type="ECO:0000313" key="1">
    <source>
        <dbReference type="EMBL" id="RHW27234.1"/>
    </source>
</evidence>
<organism evidence="1 2">
    <name type="scientific">Nocardioides immobilis</name>
    <dbReference type="NCBI Taxonomy" id="2049295"/>
    <lineage>
        <taxon>Bacteria</taxon>
        <taxon>Bacillati</taxon>
        <taxon>Actinomycetota</taxon>
        <taxon>Actinomycetes</taxon>
        <taxon>Propionibacteriales</taxon>
        <taxon>Nocardioidaceae</taxon>
        <taxon>Nocardioides</taxon>
    </lineage>
</organism>
<evidence type="ECO:0000313" key="2">
    <source>
        <dbReference type="Proteomes" id="UP000283644"/>
    </source>
</evidence>